<feature type="domain" description="Glycosyltransferase 2-like" evidence="2">
    <location>
        <begin position="20"/>
        <end position="140"/>
    </location>
</feature>
<dbReference type="PANTHER" id="PTHR43179:SF7">
    <property type="entry name" value="RHAMNOSYLTRANSFERASE WBBL"/>
    <property type="match status" value="1"/>
</dbReference>
<gene>
    <name evidence="3" type="ORF">V5E97_14755</name>
</gene>
<dbReference type="Pfam" id="PF00535">
    <property type="entry name" value="Glycos_transf_2"/>
    <property type="match status" value="1"/>
</dbReference>
<organism evidence="3">
    <name type="scientific">Singulisphaera sp. Ch08</name>
    <dbReference type="NCBI Taxonomy" id="3120278"/>
    <lineage>
        <taxon>Bacteria</taxon>
        <taxon>Pseudomonadati</taxon>
        <taxon>Planctomycetota</taxon>
        <taxon>Planctomycetia</taxon>
        <taxon>Isosphaerales</taxon>
        <taxon>Isosphaeraceae</taxon>
        <taxon>Singulisphaera</taxon>
    </lineage>
</organism>
<dbReference type="GO" id="GO:0016757">
    <property type="term" value="F:glycosyltransferase activity"/>
    <property type="evidence" value="ECO:0007669"/>
    <property type="project" value="UniProtKB-KW"/>
</dbReference>
<evidence type="ECO:0000256" key="1">
    <source>
        <dbReference type="SAM" id="MobiDB-lite"/>
    </source>
</evidence>
<dbReference type="EC" id="2.4.-.-" evidence="3"/>
<feature type="region of interest" description="Disordered" evidence="1">
    <location>
        <begin position="344"/>
        <end position="389"/>
    </location>
</feature>
<evidence type="ECO:0000259" key="2">
    <source>
        <dbReference type="Pfam" id="PF00535"/>
    </source>
</evidence>
<keyword evidence="3" id="KW-0808">Transferase</keyword>
<feature type="compositionally biased region" description="Basic and acidic residues" evidence="1">
    <location>
        <begin position="361"/>
        <end position="380"/>
    </location>
</feature>
<evidence type="ECO:0000313" key="3">
    <source>
        <dbReference type="EMBL" id="XBH07250.1"/>
    </source>
</evidence>
<dbReference type="EMBL" id="CP155447">
    <property type="protein sequence ID" value="XBH07250.1"/>
    <property type="molecule type" value="Genomic_DNA"/>
</dbReference>
<dbReference type="CDD" id="cd04186">
    <property type="entry name" value="GT_2_like_c"/>
    <property type="match status" value="1"/>
</dbReference>
<accession>A0AAU7CQF9</accession>
<dbReference type="Gene3D" id="3.90.550.10">
    <property type="entry name" value="Spore Coat Polysaccharide Biosynthesis Protein SpsA, Chain A"/>
    <property type="match status" value="1"/>
</dbReference>
<sequence length="419" mass="46860">MNRSPLKNPESLPERTPLLSVVIVNYESWSEVRRLVESLEVTPEVANGLCEVIVVDNASPSRPPADLWQASGRGSGTRFLARADNGGFSAGVNAGWQAARSPWLLVLNPDVLIPDGELSSIVTRIVQYEADPSQAPGIVGFKLLNPDGTRQPSVGVFPNLVRTVCGQLIPRSRRKYQPGWRTRSGPVAWVTGACMLLNSRMLAMLGGMDEDFFLYYEEVDLCRTAQNRGWSVMYDQDVEVVHLHPLQNRAISPRMRVITRHSKLLYFRKHLPRWQFLTLSRIISLEAIVRRGGSMVQGRTDDGRAWRTIGEMARAFREGFEPRGRQVLTLADSITAKTLAVTRGSLEGSHTTPQIVPAGSDEDRQLRRSSNRERTDRRVADSTWSSSRPPYGRSCWAALMAQLPLGRHLRRRPALHPPG</sequence>
<dbReference type="InterPro" id="IPR029044">
    <property type="entry name" value="Nucleotide-diphossugar_trans"/>
</dbReference>
<dbReference type="PANTHER" id="PTHR43179">
    <property type="entry name" value="RHAMNOSYLTRANSFERASE WBBL"/>
    <property type="match status" value="1"/>
</dbReference>
<dbReference type="AlphaFoldDB" id="A0AAU7CQF9"/>
<name>A0AAU7CQF9_9BACT</name>
<dbReference type="InterPro" id="IPR001173">
    <property type="entry name" value="Glyco_trans_2-like"/>
</dbReference>
<keyword evidence="3" id="KW-0328">Glycosyltransferase</keyword>
<proteinExistence type="predicted"/>
<reference evidence="3" key="1">
    <citation type="submission" date="2024-05" db="EMBL/GenBank/DDBJ databases">
        <title>Planctomycetes of the genus Singulisphaera possess chitinolytic capabilities.</title>
        <authorList>
            <person name="Ivanova A."/>
        </authorList>
    </citation>
    <scope>NUCLEOTIDE SEQUENCE</scope>
    <source>
        <strain evidence="3">Ch08T</strain>
    </source>
</reference>
<protein>
    <submittedName>
        <fullName evidence="3">Glycosyltransferase family 2 protein</fullName>
        <ecNumber evidence="3">2.4.-.-</ecNumber>
    </submittedName>
</protein>
<dbReference type="SUPFAM" id="SSF53448">
    <property type="entry name" value="Nucleotide-diphospho-sugar transferases"/>
    <property type="match status" value="1"/>
</dbReference>
<dbReference type="RefSeq" id="WP_406700093.1">
    <property type="nucleotide sequence ID" value="NZ_CP155447.1"/>
</dbReference>